<dbReference type="AlphaFoldDB" id="A0AAW7HEQ4"/>
<keyword evidence="1" id="KW-0175">Coiled coil</keyword>
<evidence type="ECO:0000313" key="5">
    <source>
        <dbReference type="Proteomes" id="UP001165439"/>
    </source>
</evidence>
<dbReference type="InterPro" id="IPR007446">
    <property type="entry name" value="PilP"/>
</dbReference>
<keyword evidence="3" id="KW-1133">Transmembrane helix</keyword>
<accession>A0AAW7HEQ4</accession>
<evidence type="ECO:0000313" key="4">
    <source>
        <dbReference type="EMBL" id="MDM3951400.1"/>
    </source>
</evidence>
<organism evidence="4 5">
    <name type="scientific">Pseudomonas alloputida</name>
    <dbReference type="NCBI Taxonomy" id="1940621"/>
    <lineage>
        <taxon>Bacteria</taxon>
        <taxon>Pseudomonadati</taxon>
        <taxon>Pseudomonadota</taxon>
        <taxon>Gammaproteobacteria</taxon>
        <taxon>Pseudomonadales</taxon>
        <taxon>Pseudomonadaceae</taxon>
        <taxon>Pseudomonas</taxon>
    </lineage>
</organism>
<sequence length="338" mass="36574">MSPAQMLAWLAVVEGSGRFRWLAPALIAVVLFSLGCAMRLPALLQQQAREDARHVELNQLQAANAAQLAELERLKALVVIAEQRLQEAHWYLAAGESMSDLLERLAVSGHAHGLLVERLDVEAGEQQAGFSKVPLVVQVVGRYPALRLWLDDWLGQARILRSGDMSLATVDRQPGLLRLQLRVDAYHTATPVKAPAMLAHLPARAAMAAPEVDPFAPAAARVASAGLVGVPLAQLEMVGSLARGAAREALLMAAGKLYRVRPGDRVGRDQGVVMHIDQRQVEVRERLFMAGVWHERTAFITLTKRLGKEALDPNENVDEIPVGDPAVDPAGFGDALPG</sequence>
<evidence type="ECO:0000256" key="1">
    <source>
        <dbReference type="SAM" id="Coils"/>
    </source>
</evidence>
<evidence type="ECO:0000256" key="3">
    <source>
        <dbReference type="SAM" id="Phobius"/>
    </source>
</evidence>
<name>A0AAW7HEQ4_9PSED</name>
<dbReference type="Gene3D" id="2.30.30.830">
    <property type="match status" value="1"/>
</dbReference>
<keyword evidence="3" id="KW-0472">Membrane</keyword>
<feature type="transmembrane region" description="Helical" evidence="3">
    <location>
        <begin position="20"/>
        <end position="40"/>
    </location>
</feature>
<comment type="caution">
    <text evidence="4">The sequence shown here is derived from an EMBL/GenBank/DDBJ whole genome shotgun (WGS) entry which is preliminary data.</text>
</comment>
<dbReference type="Proteomes" id="UP001165439">
    <property type="component" value="Unassembled WGS sequence"/>
</dbReference>
<dbReference type="EMBL" id="JAJSRF020000001">
    <property type="protein sequence ID" value="MDM3951400.1"/>
    <property type="molecule type" value="Genomic_DNA"/>
</dbReference>
<proteinExistence type="predicted"/>
<keyword evidence="3" id="KW-0812">Transmembrane</keyword>
<dbReference type="Pfam" id="PF04351">
    <property type="entry name" value="PilP"/>
    <property type="match status" value="1"/>
</dbReference>
<dbReference type="GO" id="GO:0043683">
    <property type="term" value="P:type IV pilus assembly"/>
    <property type="evidence" value="ECO:0007669"/>
    <property type="project" value="InterPro"/>
</dbReference>
<dbReference type="InterPro" id="IPR014717">
    <property type="entry name" value="Transl_elong_EF1B/ribsomal_bS6"/>
</dbReference>
<protein>
    <submittedName>
        <fullName evidence="4">Pilus assembly protein PilP</fullName>
    </submittedName>
</protein>
<feature type="coiled-coil region" evidence="1">
    <location>
        <begin position="57"/>
        <end position="84"/>
    </location>
</feature>
<dbReference type="GO" id="GO:0043107">
    <property type="term" value="P:type IV pilus-dependent motility"/>
    <property type="evidence" value="ECO:0007669"/>
    <property type="project" value="InterPro"/>
</dbReference>
<dbReference type="InterPro" id="IPR007445">
    <property type="entry name" value="PilO"/>
</dbReference>
<dbReference type="Pfam" id="PF04350">
    <property type="entry name" value="PilO"/>
    <property type="match status" value="1"/>
</dbReference>
<feature type="region of interest" description="Disordered" evidence="2">
    <location>
        <begin position="314"/>
        <end position="338"/>
    </location>
</feature>
<evidence type="ECO:0000256" key="2">
    <source>
        <dbReference type="SAM" id="MobiDB-lite"/>
    </source>
</evidence>
<dbReference type="Gene3D" id="3.30.70.60">
    <property type="match status" value="1"/>
</dbReference>
<reference evidence="4" key="1">
    <citation type="submission" date="2023-06" db="EMBL/GenBank/DDBJ databases">
        <title>MBL-encoding genomic islands in Pseudomonas spp. in Poland.</title>
        <authorList>
            <person name="Urbanowicz P."/>
            <person name="Izdebski R."/>
            <person name="Biedrzycka M."/>
            <person name="Gniadkowski M."/>
        </authorList>
    </citation>
    <scope>NUCLEOTIDE SEQUENCE</scope>
    <source>
        <strain evidence="4">NMI5768_13</strain>
    </source>
</reference>
<gene>
    <name evidence="4" type="ORF">LU674_003420</name>
</gene>